<dbReference type="Proteomes" id="UP001163321">
    <property type="component" value="Chromosome 1"/>
</dbReference>
<name>A0ACC0WT86_9STRA</name>
<accession>A0ACC0WT86</accession>
<organism evidence="1 2">
    <name type="scientific">Peronosclerospora sorghi</name>
    <dbReference type="NCBI Taxonomy" id="230839"/>
    <lineage>
        <taxon>Eukaryota</taxon>
        <taxon>Sar</taxon>
        <taxon>Stramenopiles</taxon>
        <taxon>Oomycota</taxon>
        <taxon>Peronosporomycetes</taxon>
        <taxon>Peronosporales</taxon>
        <taxon>Peronosporaceae</taxon>
        <taxon>Peronosclerospora</taxon>
    </lineage>
</organism>
<reference evidence="1 2" key="1">
    <citation type="journal article" date="2022" name="bioRxiv">
        <title>The genome of the oomycete Peronosclerospora sorghi, a cosmopolitan pathogen of maize and sorghum, is inflated with dispersed pseudogenes.</title>
        <authorList>
            <person name="Fletcher K."/>
            <person name="Martin F."/>
            <person name="Isakeit T."/>
            <person name="Cavanaugh K."/>
            <person name="Magill C."/>
            <person name="Michelmore R."/>
        </authorList>
    </citation>
    <scope>NUCLEOTIDE SEQUENCE [LARGE SCALE GENOMIC DNA]</scope>
    <source>
        <strain evidence="1">P6</strain>
    </source>
</reference>
<protein>
    <submittedName>
        <fullName evidence="1">Uncharacterized protein</fullName>
    </submittedName>
</protein>
<gene>
    <name evidence="1" type="ORF">PsorP6_001302</name>
</gene>
<keyword evidence="2" id="KW-1185">Reference proteome</keyword>
<sequence>MSDPRPAARLSTLLPIAKGHIYASFDDAVNAARNHARDYQFSCKNTERKPTRVYLRFTGEGCPAYARIILSKKTELITLTYGWLGAEAEPHFMAPSRSQAEQSRAEPFSTLLARGVFREIPFNQCRSVSVSLLMLSPPKLEVLAGMVVQCDEINQFYNGTVGYLQKNSDMMYSAKSYFSECDIPVMQSLHHLLLKCNEICSSIMYYWHCYI</sequence>
<dbReference type="EMBL" id="CM047580">
    <property type="protein sequence ID" value="KAI9921476.1"/>
    <property type="molecule type" value="Genomic_DNA"/>
</dbReference>
<comment type="caution">
    <text evidence="1">The sequence shown here is derived from an EMBL/GenBank/DDBJ whole genome shotgun (WGS) entry which is preliminary data.</text>
</comment>
<evidence type="ECO:0000313" key="2">
    <source>
        <dbReference type="Proteomes" id="UP001163321"/>
    </source>
</evidence>
<proteinExistence type="predicted"/>
<evidence type="ECO:0000313" key="1">
    <source>
        <dbReference type="EMBL" id="KAI9921476.1"/>
    </source>
</evidence>